<comment type="caution">
    <text evidence="3">The sequence shown here is derived from an EMBL/GenBank/DDBJ whole genome shotgun (WGS) entry which is preliminary data.</text>
</comment>
<gene>
    <name evidence="3" type="ORF">G2W53_000871</name>
</gene>
<dbReference type="PANTHER" id="PTHR34023">
    <property type="entry name" value="RNASE H DOMAIN-CONTAINING PROTEIN"/>
    <property type="match status" value="1"/>
</dbReference>
<feature type="domain" description="Reverse transcriptase zinc-binding" evidence="2">
    <location>
        <begin position="28"/>
        <end position="114"/>
    </location>
</feature>
<dbReference type="AlphaFoldDB" id="A0A834XHC6"/>
<dbReference type="InterPro" id="IPR002156">
    <property type="entry name" value="RNaseH_domain"/>
</dbReference>
<dbReference type="InterPro" id="IPR044730">
    <property type="entry name" value="RNase_H-like_dom_plant"/>
</dbReference>
<dbReference type="Pfam" id="PF13456">
    <property type="entry name" value="RVT_3"/>
    <property type="match status" value="1"/>
</dbReference>
<reference evidence="3" key="1">
    <citation type="submission" date="2020-09" db="EMBL/GenBank/DDBJ databases">
        <title>Genome-Enabled Discovery of Anthraquinone Biosynthesis in Senna tora.</title>
        <authorList>
            <person name="Kang S.-H."/>
            <person name="Pandey R.P."/>
            <person name="Lee C.-M."/>
            <person name="Sim J.-S."/>
            <person name="Jeong J.-T."/>
            <person name="Choi B.-S."/>
            <person name="Jung M."/>
            <person name="Ginzburg D."/>
            <person name="Zhao K."/>
            <person name="Won S.Y."/>
            <person name="Oh T.-J."/>
            <person name="Yu Y."/>
            <person name="Kim N.-H."/>
            <person name="Lee O.R."/>
            <person name="Lee T.-H."/>
            <person name="Bashyal P."/>
            <person name="Kim T.-S."/>
            <person name="Lee W.-H."/>
            <person name="Kawkins C."/>
            <person name="Kim C.-K."/>
            <person name="Kim J.S."/>
            <person name="Ahn B.O."/>
            <person name="Rhee S.Y."/>
            <person name="Sohng J.K."/>
        </authorList>
    </citation>
    <scope>NUCLEOTIDE SEQUENCE</scope>
    <source>
        <tissue evidence="3">Leaf</tissue>
    </source>
</reference>
<dbReference type="Gene3D" id="3.30.420.10">
    <property type="entry name" value="Ribonuclease H-like superfamily/Ribonuclease H"/>
    <property type="match status" value="1"/>
</dbReference>
<accession>A0A834XHC6</accession>
<dbReference type="GO" id="GO:0004523">
    <property type="term" value="F:RNA-DNA hybrid ribonuclease activity"/>
    <property type="evidence" value="ECO:0007669"/>
    <property type="project" value="InterPro"/>
</dbReference>
<sequence length="228" mass="26118">MKIASILPPNERGKEDTLAWKGNEDGKFSVKAAYTMLKGVPRRDQGKTWGGIWKWCGLEKVRCFLWLCRHDRIMTNENKKKRRLSTMDQCSKCPTVTETTLHAICDCSLAKPIWMKLGWRWLGAWSLELKKVQLEYDSLLAIKLIKDPPGEAHPSASLILKITSLLNREWEVRVHHVYREGNVAADLLARNCNSSSREMLLYRSPPIFLVQALEKDKVGSVLIRKADS</sequence>
<evidence type="ECO:0000259" key="2">
    <source>
        <dbReference type="Pfam" id="PF13966"/>
    </source>
</evidence>
<proteinExistence type="predicted"/>
<evidence type="ECO:0000313" key="4">
    <source>
        <dbReference type="Proteomes" id="UP000634136"/>
    </source>
</evidence>
<dbReference type="Proteomes" id="UP000634136">
    <property type="component" value="Unassembled WGS sequence"/>
</dbReference>
<protein>
    <submittedName>
        <fullName evidence="3">Putative ribonuclease H protein At1g65750 family</fullName>
    </submittedName>
</protein>
<dbReference type="InterPro" id="IPR026960">
    <property type="entry name" value="RVT-Znf"/>
</dbReference>
<dbReference type="InterPro" id="IPR036397">
    <property type="entry name" value="RNaseH_sf"/>
</dbReference>
<dbReference type="PANTHER" id="PTHR34023:SF4">
    <property type="entry name" value="RNASE H TYPE-1 DOMAIN-CONTAINING PROTEIN"/>
    <property type="match status" value="1"/>
</dbReference>
<dbReference type="InterPro" id="IPR012337">
    <property type="entry name" value="RNaseH-like_sf"/>
</dbReference>
<name>A0A834XHC6_9FABA</name>
<organism evidence="3 4">
    <name type="scientific">Senna tora</name>
    <dbReference type="NCBI Taxonomy" id="362788"/>
    <lineage>
        <taxon>Eukaryota</taxon>
        <taxon>Viridiplantae</taxon>
        <taxon>Streptophyta</taxon>
        <taxon>Embryophyta</taxon>
        <taxon>Tracheophyta</taxon>
        <taxon>Spermatophyta</taxon>
        <taxon>Magnoliopsida</taxon>
        <taxon>eudicotyledons</taxon>
        <taxon>Gunneridae</taxon>
        <taxon>Pentapetalae</taxon>
        <taxon>rosids</taxon>
        <taxon>fabids</taxon>
        <taxon>Fabales</taxon>
        <taxon>Fabaceae</taxon>
        <taxon>Caesalpinioideae</taxon>
        <taxon>Cassia clade</taxon>
        <taxon>Senna</taxon>
    </lineage>
</organism>
<feature type="domain" description="RNase H type-1" evidence="1">
    <location>
        <begin position="124"/>
        <end position="192"/>
    </location>
</feature>
<dbReference type="OrthoDB" id="1422167at2759"/>
<dbReference type="GO" id="GO:0003676">
    <property type="term" value="F:nucleic acid binding"/>
    <property type="evidence" value="ECO:0007669"/>
    <property type="project" value="InterPro"/>
</dbReference>
<keyword evidence="4" id="KW-1185">Reference proteome</keyword>
<dbReference type="CDD" id="cd06222">
    <property type="entry name" value="RNase_H_like"/>
    <property type="match status" value="1"/>
</dbReference>
<dbReference type="Pfam" id="PF13966">
    <property type="entry name" value="zf-RVT"/>
    <property type="match status" value="1"/>
</dbReference>
<evidence type="ECO:0000259" key="1">
    <source>
        <dbReference type="Pfam" id="PF13456"/>
    </source>
</evidence>
<dbReference type="EMBL" id="JAAIUW010000001">
    <property type="protein sequence ID" value="KAF7843966.1"/>
    <property type="molecule type" value="Genomic_DNA"/>
</dbReference>
<dbReference type="SUPFAM" id="SSF53098">
    <property type="entry name" value="Ribonuclease H-like"/>
    <property type="match status" value="1"/>
</dbReference>
<evidence type="ECO:0000313" key="3">
    <source>
        <dbReference type="EMBL" id="KAF7843966.1"/>
    </source>
</evidence>